<dbReference type="EMBL" id="BMCS01000002">
    <property type="protein sequence ID" value="GGF35792.1"/>
    <property type="molecule type" value="Genomic_DNA"/>
</dbReference>
<keyword evidence="3" id="KW-1185">Reference proteome</keyword>
<dbReference type="Pfam" id="PF00583">
    <property type="entry name" value="Acetyltransf_1"/>
    <property type="match status" value="1"/>
</dbReference>
<proteinExistence type="predicted"/>
<dbReference type="PANTHER" id="PTHR43138:SF1">
    <property type="entry name" value="N-ACETYLTRANSFERASE ACA1"/>
    <property type="match status" value="1"/>
</dbReference>
<sequence length="173" mass="18420">MTAARASASVTIRPFTDTDWPQIWPFFAEIVADGETYAFDPAWSSDESRGVWLGGPTSHVVVAVDGERVLGTATMGPNRPARGAHVGTASFMVSPDARGSGVGRLLGEYVIDWHRQEAFAAIQFNAVVETNTAAVALWQSLGFDIIGTVPGAFDSARHGRVGLHVMHLPLTTG</sequence>
<accession>A0ABQ1V4U6</accession>
<dbReference type="RefSeq" id="WP_229705262.1">
    <property type="nucleotide sequence ID" value="NZ_BMCS01000002.1"/>
</dbReference>
<dbReference type="InterPro" id="IPR052742">
    <property type="entry name" value="Mito_N-acetyltransferase"/>
</dbReference>
<evidence type="ECO:0000259" key="1">
    <source>
        <dbReference type="PROSITE" id="PS51186"/>
    </source>
</evidence>
<dbReference type="SUPFAM" id="SSF55729">
    <property type="entry name" value="Acyl-CoA N-acyltransferases (Nat)"/>
    <property type="match status" value="1"/>
</dbReference>
<gene>
    <name evidence="2" type="ORF">GCM10007298_34510</name>
</gene>
<reference evidence="3" key="1">
    <citation type="journal article" date="2019" name="Int. J. Syst. Evol. Microbiol.">
        <title>The Global Catalogue of Microorganisms (GCM) 10K type strain sequencing project: providing services to taxonomists for standard genome sequencing and annotation.</title>
        <authorList>
            <consortium name="The Broad Institute Genomics Platform"/>
            <consortium name="The Broad Institute Genome Sequencing Center for Infectious Disease"/>
            <person name="Wu L."/>
            <person name="Ma J."/>
        </authorList>
    </citation>
    <scope>NUCLEOTIDE SEQUENCE [LARGE SCALE GENOMIC DNA]</scope>
    <source>
        <strain evidence="3">CCM 7855</strain>
    </source>
</reference>
<dbReference type="InterPro" id="IPR016181">
    <property type="entry name" value="Acyl_CoA_acyltransferase"/>
</dbReference>
<protein>
    <submittedName>
        <fullName evidence="2">N-acetyltransferase</fullName>
    </submittedName>
</protein>
<feature type="domain" description="N-acetyltransferase" evidence="1">
    <location>
        <begin position="10"/>
        <end position="171"/>
    </location>
</feature>
<organism evidence="2 3">
    <name type="scientific">Williamsia phyllosphaerae</name>
    <dbReference type="NCBI Taxonomy" id="885042"/>
    <lineage>
        <taxon>Bacteria</taxon>
        <taxon>Bacillati</taxon>
        <taxon>Actinomycetota</taxon>
        <taxon>Actinomycetes</taxon>
        <taxon>Mycobacteriales</taxon>
        <taxon>Nocardiaceae</taxon>
        <taxon>Williamsia</taxon>
    </lineage>
</organism>
<dbReference type="Gene3D" id="3.40.630.30">
    <property type="match status" value="1"/>
</dbReference>
<evidence type="ECO:0000313" key="2">
    <source>
        <dbReference type="EMBL" id="GGF35792.1"/>
    </source>
</evidence>
<dbReference type="InterPro" id="IPR000182">
    <property type="entry name" value="GNAT_dom"/>
</dbReference>
<dbReference type="PANTHER" id="PTHR43138">
    <property type="entry name" value="ACETYLTRANSFERASE, GNAT FAMILY"/>
    <property type="match status" value="1"/>
</dbReference>
<dbReference type="PROSITE" id="PS51186">
    <property type="entry name" value="GNAT"/>
    <property type="match status" value="1"/>
</dbReference>
<evidence type="ECO:0000313" key="3">
    <source>
        <dbReference type="Proteomes" id="UP000632454"/>
    </source>
</evidence>
<name>A0ABQ1V4U6_9NOCA</name>
<dbReference type="Proteomes" id="UP000632454">
    <property type="component" value="Unassembled WGS sequence"/>
</dbReference>
<comment type="caution">
    <text evidence="2">The sequence shown here is derived from an EMBL/GenBank/DDBJ whole genome shotgun (WGS) entry which is preliminary data.</text>
</comment>
<dbReference type="CDD" id="cd04301">
    <property type="entry name" value="NAT_SF"/>
    <property type="match status" value="1"/>
</dbReference>